<name>A0A1F8BCD9_9BACT</name>
<dbReference type="Gene3D" id="3.40.50.620">
    <property type="entry name" value="HUPs"/>
    <property type="match status" value="1"/>
</dbReference>
<dbReference type="SUPFAM" id="SSF52402">
    <property type="entry name" value="Adenine nucleotide alpha hydrolases-like"/>
    <property type="match status" value="1"/>
</dbReference>
<dbReference type="EMBL" id="MGHF01000033">
    <property type="protein sequence ID" value="OGM61727.1"/>
    <property type="molecule type" value="Genomic_DNA"/>
</dbReference>
<comment type="catalytic activity">
    <reaction evidence="3">
        <text>L-aspartate + L-glutamine + ATP + H2O = L-asparagine + L-glutamate + AMP + diphosphate + H(+)</text>
        <dbReference type="Rhea" id="RHEA:12228"/>
        <dbReference type="ChEBI" id="CHEBI:15377"/>
        <dbReference type="ChEBI" id="CHEBI:15378"/>
        <dbReference type="ChEBI" id="CHEBI:29985"/>
        <dbReference type="ChEBI" id="CHEBI:29991"/>
        <dbReference type="ChEBI" id="CHEBI:30616"/>
        <dbReference type="ChEBI" id="CHEBI:33019"/>
        <dbReference type="ChEBI" id="CHEBI:58048"/>
        <dbReference type="ChEBI" id="CHEBI:58359"/>
        <dbReference type="ChEBI" id="CHEBI:456215"/>
        <dbReference type="EC" id="6.3.5.4"/>
    </reaction>
</comment>
<sequence length="534" mass="61701">MENKSNYAYLIFKDKALTSGVEPFFPKKNLFENLKIEKQKCSIYGYFLPLENGAYDLGKMITMCETASWDYFSHLSAKFVLFVYFKKERELAVVTDVYGSFPVYWLKDKNRFIISLNIQFLTEMLDRVKINTHTLLQFVSRETGLGTSTLIESINKVPAACILKVKTDLTWSLESFLNKLIFLQHDACADWDEFKERFNWTFREVVTDYVRAVGNIPLVADISAGFDSTAVAYMLKKASKNEFVCLNWDQALPYNSQNKKIIEKFSLYHDLSTNFLIHDFNNLKKSLFVAEEYPYPMNGYWALKHLQKIRSLGSFVNFGGHGGDELLSAKPISDIFPYSPYIELFKMVSKEKNGLSLIMGESGIRRLLRHDYYNSIMYYPSLLSLSALNNNLMDFQFCWDLDVWVLSPLTDLRIITTMLKAPKRLTSISKSDFWRCVYPEIHLPEQSLDSNQQNFENGFNHSFEIGRDLVVSILENSELEKLGTFKISSIKRDLIKGNIAKYIENGGSLVFLFNLLKIETYLKSQAQAKTVSFD</sequence>
<organism evidence="4 5">
    <name type="scientific">Candidatus Woesebacteria bacterium RIFCSPLOWO2_01_FULL_39_21</name>
    <dbReference type="NCBI Taxonomy" id="1802519"/>
    <lineage>
        <taxon>Bacteria</taxon>
        <taxon>Candidatus Woeseibacteriota</taxon>
    </lineage>
</organism>
<reference evidence="4 5" key="1">
    <citation type="journal article" date="2016" name="Nat. Commun.">
        <title>Thousands of microbial genomes shed light on interconnected biogeochemical processes in an aquifer system.</title>
        <authorList>
            <person name="Anantharaman K."/>
            <person name="Brown C.T."/>
            <person name="Hug L.A."/>
            <person name="Sharon I."/>
            <person name="Castelle C.J."/>
            <person name="Probst A.J."/>
            <person name="Thomas B.C."/>
            <person name="Singh A."/>
            <person name="Wilkins M.J."/>
            <person name="Karaoz U."/>
            <person name="Brodie E.L."/>
            <person name="Williams K.H."/>
            <person name="Hubbard S.S."/>
            <person name="Banfield J.F."/>
        </authorList>
    </citation>
    <scope>NUCLEOTIDE SEQUENCE [LARGE SCALE GENOMIC DNA]</scope>
</reference>
<proteinExistence type="predicted"/>
<evidence type="ECO:0000313" key="5">
    <source>
        <dbReference type="Proteomes" id="UP000177082"/>
    </source>
</evidence>
<dbReference type="InterPro" id="IPR014729">
    <property type="entry name" value="Rossmann-like_a/b/a_fold"/>
</dbReference>
<evidence type="ECO:0000256" key="3">
    <source>
        <dbReference type="ARBA" id="ARBA00048741"/>
    </source>
</evidence>
<dbReference type="PANTHER" id="PTHR43284">
    <property type="entry name" value="ASPARAGINE SYNTHETASE (GLUTAMINE-HYDROLYZING)"/>
    <property type="match status" value="1"/>
</dbReference>
<dbReference type="EC" id="6.3.5.4" evidence="2"/>
<dbReference type="AlphaFoldDB" id="A0A1F8BCD9"/>
<gene>
    <name evidence="4" type="ORF">A2961_02240</name>
</gene>
<dbReference type="PANTHER" id="PTHR43284:SF1">
    <property type="entry name" value="ASPARAGINE SYNTHETASE"/>
    <property type="match status" value="1"/>
</dbReference>
<dbReference type="InterPro" id="IPR029055">
    <property type="entry name" value="Ntn_hydrolases_N"/>
</dbReference>
<dbReference type="GO" id="GO:0004066">
    <property type="term" value="F:asparagine synthase (glutamine-hydrolyzing) activity"/>
    <property type="evidence" value="ECO:0007669"/>
    <property type="project" value="UniProtKB-EC"/>
</dbReference>
<dbReference type="InterPro" id="IPR051786">
    <property type="entry name" value="ASN_synthetase/amidase"/>
</dbReference>
<dbReference type="Proteomes" id="UP000177082">
    <property type="component" value="Unassembled WGS sequence"/>
</dbReference>
<protein>
    <recommendedName>
        <fullName evidence="2">asparagine synthase (glutamine-hydrolyzing)</fullName>
        <ecNumber evidence="2">6.3.5.4</ecNumber>
    </recommendedName>
</protein>
<dbReference type="STRING" id="1802519.A2961_02240"/>
<dbReference type="SUPFAM" id="SSF56235">
    <property type="entry name" value="N-terminal nucleophile aminohydrolases (Ntn hydrolases)"/>
    <property type="match status" value="1"/>
</dbReference>
<evidence type="ECO:0000256" key="1">
    <source>
        <dbReference type="ARBA" id="ARBA00005187"/>
    </source>
</evidence>
<evidence type="ECO:0000256" key="2">
    <source>
        <dbReference type="ARBA" id="ARBA00012737"/>
    </source>
</evidence>
<dbReference type="Gene3D" id="3.60.20.10">
    <property type="entry name" value="Glutamine Phosphoribosylpyrophosphate, subunit 1, domain 1"/>
    <property type="match status" value="1"/>
</dbReference>
<evidence type="ECO:0000313" key="4">
    <source>
        <dbReference type="EMBL" id="OGM61727.1"/>
    </source>
</evidence>
<comment type="pathway">
    <text evidence="1">Amino-acid biosynthesis; L-asparagine biosynthesis; L-asparagine from L-aspartate (L-Gln route): step 1/1.</text>
</comment>
<comment type="caution">
    <text evidence="4">The sequence shown here is derived from an EMBL/GenBank/DDBJ whole genome shotgun (WGS) entry which is preliminary data.</text>
</comment>
<accession>A0A1F8BCD9</accession>